<evidence type="ECO:0000313" key="2">
    <source>
        <dbReference type="EMBL" id="KAJ3688048.1"/>
    </source>
</evidence>
<dbReference type="PANTHER" id="PTHR44259:SF113">
    <property type="entry name" value="OS06G0659700 PROTEIN"/>
    <property type="match status" value="1"/>
</dbReference>
<feature type="domain" description="KIB1-4 beta-propeller" evidence="1">
    <location>
        <begin position="114"/>
        <end position="404"/>
    </location>
</feature>
<reference evidence="2 3" key="1">
    <citation type="journal article" date="2022" name="Cell">
        <title>Repeat-based holocentromeres influence genome architecture and karyotype evolution.</title>
        <authorList>
            <person name="Hofstatter P.G."/>
            <person name="Thangavel G."/>
            <person name="Lux T."/>
            <person name="Neumann P."/>
            <person name="Vondrak T."/>
            <person name="Novak P."/>
            <person name="Zhang M."/>
            <person name="Costa L."/>
            <person name="Castellani M."/>
            <person name="Scott A."/>
            <person name="Toegelov H."/>
            <person name="Fuchs J."/>
            <person name="Mata-Sucre Y."/>
            <person name="Dias Y."/>
            <person name="Vanzela A.L.L."/>
            <person name="Huettel B."/>
            <person name="Almeida C.C.S."/>
            <person name="Simkova H."/>
            <person name="Souza G."/>
            <person name="Pedrosa-Harand A."/>
            <person name="Macas J."/>
            <person name="Mayer K.F.X."/>
            <person name="Houben A."/>
            <person name="Marques A."/>
        </authorList>
    </citation>
    <scope>NUCLEOTIDE SEQUENCE [LARGE SCALE GENOMIC DNA]</scope>
    <source>
        <strain evidence="2">RhyTen1mFocal</strain>
    </source>
</reference>
<evidence type="ECO:0000313" key="3">
    <source>
        <dbReference type="Proteomes" id="UP001210211"/>
    </source>
</evidence>
<dbReference type="Proteomes" id="UP001210211">
    <property type="component" value="Unassembled WGS sequence"/>
</dbReference>
<keyword evidence="3" id="KW-1185">Reference proteome</keyword>
<evidence type="ECO:0000259" key="1">
    <source>
        <dbReference type="Pfam" id="PF03478"/>
    </source>
</evidence>
<dbReference type="PANTHER" id="PTHR44259">
    <property type="entry name" value="OS07G0183000 PROTEIN-RELATED"/>
    <property type="match status" value="1"/>
</dbReference>
<sequence length="434" mass="49236">MALCNIKDVISIWIDEALKLVNNSTLCCRRKVRTSDQEVSIRIWSELPNDILELVIGTTDSPKGYLHFIGVCKTWRNFAHKIKSCDLPLLNPLPKKYPLPMLLQPHGQKSEVYFYSIITGKVHKLYAPEMSNKWIPGSWRGWLAIVDTNNGNLMHLLNPITNSRLTLPPLPEPIIGFSNVEKIVVVSPSKIDAQSNCISSVALITGSGTLHFCRIGDDRWKKIYPSITPVADAIEFNGLLHAVDFCGTIFAIETSPNTKVTPVAVHVGRSLPGKHYLVESSGDLLLVSRFREEVENGQYVRMRTVGFKVYRLVESQTSYNMYTYCAEEHEWQHPKVLVRKIWKEIESLHDQMLFVGRNCTLCLESKLYLGCPENCIYFADDSQSIDACRAAGRMCTGPHDNGVYHMNDKKIEYFMVGISNQLPLPAIWFSPYPW</sequence>
<comment type="caution">
    <text evidence="2">The sequence shown here is derived from an EMBL/GenBank/DDBJ whole genome shotgun (WGS) entry which is preliminary data.</text>
</comment>
<proteinExistence type="predicted"/>
<protein>
    <recommendedName>
        <fullName evidence="1">KIB1-4 beta-propeller domain-containing protein</fullName>
    </recommendedName>
</protein>
<dbReference type="AlphaFoldDB" id="A0AAD5Z715"/>
<dbReference type="InterPro" id="IPR005174">
    <property type="entry name" value="KIB1-4_b-propeller"/>
</dbReference>
<dbReference type="EMBL" id="JAMRDG010000002">
    <property type="protein sequence ID" value="KAJ3688048.1"/>
    <property type="molecule type" value="Genomic_DNA"/>
</dbReference>
<dbReference type="Pfam" id="PF03478">
    <property type="entry name" value="Beta-prop_KIB1-4"/>
    <property type="match status" value="1"/>
</dbReference>
<dbReference type="InterPro" id="IPR050942">
    <property type="entry name" value="F-box_BR-signaling"/>
</dbReference>
<name>A0AAD5Z715_9POAL</name>
<gene>
    <name evidence="2" type="ORF">LUZ61_017212</name>
</gene>
<organism evidence="2 3">
    <name type="scientific">Rhynchospora tenuis</name>
    <dbReference type="NCBI Taxonomy" id="198213"/>
    <lineage>
        <taxon>Eukaryota</taxon>
        <taxon>Viridiplantae</taxon>
        <taxon>Streptophyta</taxon>
        <taxon>Embryophyta</taxon>
        <taxon>Tracheophyta</taxon>
        <taxon>Spermatophyta</taxon>
        <taxon>Magnoliopsida</taxon>
        <taxon>Liliopsida</taxon>
        <taxon>Poales</taxon>
        <taxon>Cyperaceae</taxon>
        <taxon>Cyperoideae</taxon>
        <taxon>Rhynchosporeae</taxon>
        <taxon>Rhynchospora</taxon>
    </lineage>
</organism>
<accession>A0AAD5Z715</accession>